<organism evidence="10 11">
    <name type="scientific">Clunio marinus</name>
    <dbReference type="NCBI Taxonomy" id="568069"/>
    <lineage>
        <taxon>Eukaryota</taxon>
        <taxon>Metazoa</taxon>
        <taxon>Ecdysozoa</taxon>
        <taxon>Arthropoda</taxon>
        <taxon>Hexapoda</taxon>
        <taxon>Insecta</taxon>
        <taxon>Pterygota</taxon>
        <taxon>Neoptera</taxon>
        <taxon>Endopterygota</taxon>
        <taxon>Diptera</taxon>
        <taxon>Nematocera</taxon>
        <taxon>Chironomoidea</taxon>
        <taxon>Chironomidae</taxon>
        <taxon>Clunio</taxon>
    </lineage>
</organism>
<keyword evidence="7" id="KW-0206">Cytoskeleton</keyword>
<dbReference type="OrthoDB" id="10251073at2759"/>
<gene>
    <name evidence="10" type="ORF">CLUMA_CG015318</name>
</gene>
<evidence type="ECO:0000256" key="1">
    <source>
        <dbReference type="ARBA" id="ARBA00004430"/>
    </source>
</evidence>
<dbReference type="PANTHER" id="PTHR21442:SF0">
    <property type="entry name" value="CILIA- AND FLAGELLA-ASSOCIATED PROTEIN 206"/>
    <property type="match status" value="1"/>
</dbReference>
<proteinExistence type="inferred from homology"/>
<dbReference type="GO" id="GO:0030030">
    <property type="term" value="P:cell projection organization"/>
    <property type="evidence" value="ECO:0007669"/>
    <property type="project" value="UniProtKB-KW"/>
</dbReference>
<dbReference type="GO" id="GO:0003356">
    <property type="term" value="P:regulation of cilium beat frequency"/>
    <property type="evidence" value="ECO:0007669"/>
    <property type="project" value="TreeGrafter"/>
</dbReference>
<keyword evidence="5" id="KW-0970">Cilium biogenesis/degradation</keyword>
<comment type="function">
    <text evidence="9">Essential for sperm motility and is involved in the regulation of the beating frequency of motile cilia on the epithelial cells of the respiratory tract. Required for the establishment of radial spokes in sperm flagella.</text>
</comment>
<evidence type="ECO:0000256" key="5">
    <source>
        <dbReference type="ARBA" id="ARBA00022794"/>
    </source>
</evidence>
<dbReference type="PANTHER" id="PTHR21442">
    <property type="entry name" value="CILIA- AND FLAGELLA-ASSOCIATED PROTEIN 206"/>
    <property type="match status" value="1"/>
</dbReference>
<keyword evidence="11" id="KW-1185">Reference proteome</keyword>
<dbReference type="GO" id="GO:0005930">
    <property type="term" value="C:axoneme"/>
    <property type="evidence" value="ECO:0007669"/>
    <property type="project" value="UniProtKB-SubCell"/>
</dbReference>
<evidence type="ECO:0000256" key="4">
    <source>
        <dbReference type="ARBA" id="ARBA00022490"/>
    </source>
</evidence>
<evidence type="ECO:0000256" key="2">
    <source>
        <dbReference type="ARBA" id="ARBA00010500"/>
    </source>
</evidence>
<evidence type="ECO:0000256" key="3">
    <source>
        <dbReference type="ARBA" id="ARBA00021602"/>
    </source>
</evidence>
<keyword evidence="4" id="KW-0963">Cytoplasm</keyword>
<evidence type="ECO:0000256" key="9">
    <source>
        <dbReference type="ARBA" id="ARBA00045321"/>
    </source>
</evidence>
<evidence type="ECO:0000313" key="11">
    <source>
        <dbReference type="Proteomes" id="UP000183832"/>
    </source>
</evidence>
<keyword evidence="8" id="KW-0966">Cell projection</keyword>
<comment type="similarity">
    <text evidence="2">Belongs to the CFAP206 family.</text>
</comment>
<dbReference type="InterPro" id="IPR021897">
    <property type="entry name" value="FAP206"/>
</dbReference>
<keyword evidence="6" id="KW-0969">Cilium</keyword>
<accession>A0A1J1IRI5</accession>
<dbReference type="STRING" id="568069.A0A1J1IRI5"/>
<dbReference type="AlphaFoldDB" id="A0A1J1IRI5"/>
<evidence type="ECO:0000256" key="6">
    <source>
        <dbReference type="ARBA" id="ARBA00023069"/>
    </source>
</evidence>
<dbReference type="EMBL" id="CVRI01000057">
    <property type="protein sequence ID" value="CRL02338.1"/>
    <property type="molecule type" value="Genomic_DNA"/>
</dbReference>
<comment type="subcellular location">
    <subcellularLocation>
        <location evidence="1">Cytoplasm</location>
        <location evidence="1">Cytoskeleton</location>
        <location evidence="1">Cilium axoneme</location>
    </subcellularLocation>
</comment>
<protein>
    <recommendedName>
        <fullName evidence="3">Cilia- and flagella-associated protein 206</fullName>
    </recommendedName>
</protein>
<evidence type="ECO:0000313" key="10">
    <source>
        <dbReference type="EMBL" id="CRL02338.1"/>
    </source>
</evidence>
<sequence>MMEISNALSSIMTETDFENFGALESQNRMESLKEIRLIVCGIVLFNKDTGQGSTMDIPDLTKSLLKSYESIESLLQFTLCDIMDRVNILTTAFDGAIEITKSNKLNLNFQSCVEQNEIDVMKDLLILNRQHEIYVRKLLSNMKSIKSRIESHVHSYGEKLMKLHDIVQYRSAVPSVQIFPKFKELTGEWMILHDLSYTLSQQSQINNYLQHLSELCRQQQFDDVVHKLLGENQVETDLTRLRKRQHLKFESTSYATSNISIVQPPESNSEIGYLGFCTFVLAEGRILLPSVPEMGTILWNQKTYGFYSIEAADHFIGKPERFTNKIQDLMLNNVHLILFFDIYNVIKLAKACQIDVDAYMENEVRNVGEAKVEREIQTELHPISYDKDQRNIWNLWDLRRKAIDLTNLKRKKTTSAQTSLTYFKLDIGNQRYGVRQKSSQTVTNKAMNTE</sequence>
<reference evidence="10 11" key="1">
    <citation type="submission" date="2015-04" db="EMBL/GenBank/DDBJ databases">
        <authorList>
            <person name="Syromyatnikov M.Y."/>
            <person name="Popov V.N."/>
        </authorList>
    </citation>
    <scope>NUCLEOTIDE SEQUENCE [LARGE SCALE GENOMIC DNA]</scope>
</reference>
<evidence type="ECO:0000256" key="8">
    <source>
        <dbReference type="ARBA" id="ARBA00023273"/>
    </source>
</evidence>
<dbReference type="Proteomes" id="UP000183832">
    <property type="component" value="Unassembled WGS sequence"/>
</dbReference>
<name>A0A1J1IRI5_9DIPT</name>
<dbReference type="GO" id="GO:0036064">
    <property type="term" value="C:ciliary basal body"/>
    <property type="evidence" value="ECO:0007669"/>
    <property type="project" value="TreeGrafter"/>
</dbReference>
<evidence type="ECO:0000256" key="7">
    <source>
        <dbReference type="ARBA" id="ARBA00023212"/>
    </source>
</evidence>
<dbReference type="Pfam" id="PF12018">
    <property type="entry name" value="FAP206"/>
    <property type="match status" value="1"/>
</dbReference>